<reference evidence="8 9" key="1">
    <citation type="submission" date="2019-07" db="EMBL/GenBank/DDBJ databases">
        <authorList>
            <person name="Jastrzebski P J."/>
            <person name="Paukszto L."/>
            <person name="Jastrzebski P J."/>
        </authorList>
    </citation>
    <scope>NUCLEOTIDE SEQUENCE [LARGE SCALE GENOMIC DNA]</scope>
    <source>
        <strain evidence="8 9">WMS-il1</strain>
    </source>
</reference>
<dbReference type="GO" id="GO:0005789">
    <property type="term" value="C:endoplasmic reticulum membrane"/>
    <property type="evidence" value="ECO:0007669"/>
    <property type="project" value="UniProtKB-SubCell"/>
</dbReference>
<comment type="subcellular location">
    <subcellularLocation>
        <location evidence="1 6">Endoplasmic reticulum membrane</location>
        <topology evidence="1 6">Multi-pass membrane protein</topology>
    </subcellularLocation>
</comment>
<dbReference type="PROSITE" id="PS50845">
    <property type="entry name" value="RETICULON"/>
    <property type="match status" value="1"/>
</dbReference>
<accession>A0A564XWH6</accession>
<organism evidence="8 9">
    <name type="scientific">Hymenolepis diminuta</name>
    <name type="common">Rat tapeworm</name>
    <dbReference type="NCBI Taxonomy" id="6216"/>
    <lineage>
        <taxon>Eukaryota</taxon>
        <taxon>Metazoa</taxon>
        <taxon>Spiralia</taxon>
        <taxon>Lophotrochozoa</taxon>
        <taxon>Platyhelminthes</taxon>
        <taxon>Cestoda</taxon>
        <taxon>Eucestoda</taxon>
        <taxon>Cyclophyllidea</taxon>
        <taxon>Hymenolepididae</taxon>
        <taxon>Hymenolepis</taxon>
    </lineage>
</organism>
<dbReference type="EMBL" id="CABIJS010000011">
    <property type="protein sequence ID" value="VUZ39226.1"/>
    <property type="molecule type" value="Genomic_DNA"/>
</dbReference>
<feature type="domain" description="Reticulon" evidence="7">
    <location>
        <begin position="101"/>
        <end position="209"/>
    </location>
</feature>
<dbReference type="Pfam" id="PF02453">
    <property type="entry name" value="Reticulon"/>
    <property type="match status" value="1"/>
</dbReference>
<dbReference type="Proteomes" id="UP000321570">
    <property type="component" value="Unassembled WGS sequence"/>
</dbReference>
<protein>
    <recommendedName>
        <fullName evidence="6">Reticulon-like protein</fullName>
    </recommendedName>
</protein>
<sequence>MKMSAVIGYNNVTDLDLPVNNMESATPVPSDSSNYGSSSLEFIIPERQQLHMQNAEFCPESNIDEADFKASATYTKLNIVSPNSFFCSAGTQAYYRAIGCPEASLLNCIQTWNFHLSPAASLQLAQIIETRVNNFTQVTINLFLIRNTYNSIWFGILLYGLTYIGARFNFLTLCIGITVLSFGVPKLLDLCKAQIEVVTRQLFGKFKTL</sequence>
<keyword evidence="2 6" id="KW-0812">Transmembrane</keyword>
<evidence type="ECO:0000256" key="6">
    <source>
        <dbReference type="RuleBase" id="RU363132"/>
    </source>
</evidence>
<keyword evidence="5 6" id="KW-0472">Membrane</keyword>
<keyword evidence="3 6" id="KW-0256">Endoplasmic reticulum</keyword>
<evidence type="ECO:0000256" key="1">
    <source>
        <dbReference type="ARBA" id="ARBA00004477"/>
    </source>
</evidence>
<evidence type="ECO:0000256" key="3">
    <source>
        <dbReference type="ARBA" id="ARBA00022824"/>
    </source>
</evidence>
<gene>
    <name evidence="8" type="ORF">WMSIL1_LOCUS407</name>
</gene>
<evidence type="ECO:0000313" key="9">
    <source>
        <dbReference type="Proteomes" id="UP000321570"/>
    </source>
</evidence>
<evidence type="ECO:0000313" key="8">
    <source>
        <dbReference type="EMBL" id="VUZ39226.1"/>
    </source>
</evidence>
<comment type="caution">
    <text evidence="6">Lacks conserved residue(s) required for the propagation of feature annotation.</text>
</comment>
<name>A0A564XWH6_HYMDI</name>
<dbReference type="InterPro" id="IPR003388">
    <property type="entry name" value="Reticulon"/>
</dbReference>
<evidence type="ECO:0000256" key="5">
    <source>
        <dbReference type="ARBA" id="ARBA00023136"/>
    </source>
</evidence>
<keyword evidence="4 6" id="KW-1133">Transmembrane helix</keyword>
<evidence type="ECO:0000256" key="2">
    <source>
        <dbReference type="ARBA" id="ARBA00022692"/>
    </source>
</evidence>
<evidence type="ECO:0000259" key="7">
    <source>
        <dbReference type="PROSITE" id="PS50845"/>
    </source>
</evidence>
<keyword evidence="9" id="KW-1185">Reference proteome</keyword>
<feature type="transmembrane region" description="Helical" evidence="6">
    <location>
        <begin position="152"/>
        <end position="180"/>
    </location>
</feature>
<dbReference type="AlphaFoldDB" id="A0A564XWH6"/>
<evidence type="ECO:0000256" key="4">
    <source>
        <dbReference type="ARBA" id="ARBA00022989"/>
    </source>
</evidence>
<proteinExistence type="predicted"/>